<name>A0A0F9DJ14_9ZZZZ</name>
<proteinExistence type="inferred from homology"/>
<dbReference type="EMBL" id="LAZR01039158">
    <property type="protein sequence ID" value="KKL17691.1"/>
    <property type="molecule type" value="Genomic_DNA"/>
</dbReference>
<dbReference type="GO" id="GO:0019843">
    <property type="term" value="F:rRNA binding"/>
    <property type="evidence" value="ECO:0007669"/>
    <property type="project" value="UniProtKB-KW"/>
</dbReference>
<evidence type="ECO:0000313" key="6">
    <source>
        <dbReference type="EMBL" id="KKL17691.1"/>
    </source>
</evidence>
<evidence type="ECO:0000256" key="5">
    <source>
        <dbReference type="ARBA" id="ARBA00023274"/>
    </source>
</evidence>
<sequence length="91" mass="10389">SRMQERKLKIVTGVVISNSGDKSIKIAIDFKVRHPKYGKYVKRRTKLGVHDEHNQAGAGDVVEVAECRPYSKTKSWRLVKVVERAVQQREA</sequence>
<dbReference type="NCBIfam" id="NF004123">
    <property type="entry name" value="PRK05610.1"/>
    <property type="match status" value="1"/>
</dbReference>
<keyword evidence="4" id="KW-0689">Ribosomal protein</keyword>
<evidence type="ECO:0000256" key="1">
    <source>
        <dbReference type="ARBA" id="ARBA00010254"/>
    </source>
</evidence>
<keyword evidence="3" id="KW-0694">RNA-binding</keyword>
<evidence type="ECO:0008006" key="7">
    <source>
        <dbReference type="Google" id="ProtNLM"/>
    </source>
</evidence>
<dbReference type="PANTHER" id="PTHR10744">
    <property type="entry name" value="40S RIBOSOMAL PROTEIN S11 FAMILY MEMBER"/>
    <property type="match status" value="1"/>
</dbReference>
<evidence type="ECO:0000256" key="3">
    <source>
        <dbReference type="ARBA" id="ARBA00022884"/>
    </source>
</evidence>
<dbReference type="AlphaFoldDB" id="A0A0F9DJ14"/>
<dbReference type="Pfam" id="PF00366">
    <property type="entry name" value="Ribosomal_S17"/>
    <property type="match status" value="1"/>
</dbReference>
<dbReference type="Gene3D" id="2.40.50.140">
    <property type="entry name" value="Nucleic acid-binding proteins"/>
    <property type="match status" value="1"/>
</dbReference>
<comment type="caution">
    <text evidence="6">The sequence shown here is derived from an EMBL/GenBank/DDBJ whole genome shotgun (WGS) entry which is preliminary data.</text>
</comment>
<dbReference type="PRINTS" id="PR00973">
    <property type="entry name" value="RIBOSOMALS17"/>
</dbReference>
<gene>
    <name evidence="6" type="ORF">LCGC14_2482990</name>
</gene>
<dbReference type="CDD" id="cd00364">
    <property type="entry name" value="Ribosomal_uS17"/>
    <property type="match status" value="1"/>
</dbReference>
<dbReference type="NCBIfam" id="TIGR03635">
    <property type="entry name" value="uS17_bact"/>
    <property type="match status" value="1"/>
</dbReference>
<evidence type="ECO:0000256" key="2">
    <source>
        <dbReference type="ARBA" id="ARBA00022730"/>
    </source>
</evidence>
<accession>A0A0F9DJ14</accession>
<dbReference type="HAMAP" id="MF_01345_B">
    <property type="entry name" value="Ribosomal_uS17_B"/>
    <property type="match status" value="1"/>
</dbReference>
<dbReference type="GO" id="GO:0006412">
    <property type="term" value="P:translation"/>
    <property type="evidence" value="ECO:0007669"/>
    <property type="project" value="InterPro"/>
</dbReference>
<comment type="similarity">
    <text evidence="1">Belongs to the universal ribosomal protein uS17 family.</text>
</comment>
<protein>
    <recommendedName>
        <fullName evidence="7">30S ribosomal protein S17</fullName>
    </recommendedName>
</protein>
<dbReference type="InterPro" id="IPR000266">
    <property type="entry name" value="Ribosomal_uS17"/>
</dbReference>
<organism evidence="6">
    <name type="scientific">marine sediment metagenome</name>
    <dbReference type="NCBI Taxonomy" id="412755"/>
    <lineage>
        <taxon>unclassified sequences</taxon>
        <taxon>metagenomes</taxon>
        <taxon>ecological metagenomes</taxon>
    </lineage>
</organism>
<dbReference type="GO" id="GO:0022627">
    <property type="term" value="C:cytosolic small ribosomal subunit"/>
    <property type="evidence" value="ECO:0007669"/>
    <property type="project" value="TreeGrafter"/>
</dbReference>
<reference evidence="6" key="1">
    <citation type="journal article" date="2015" name="Nature">
        <title>Complex archaea that bridge the gap between prokaryotes and eukaryotes.</title>
        <authorList>
            <person name="Spang A."/>
            <person name="Saw J.H."/>
            <person name="Jorgensen S.L."/>
            <person name="Zaremba-Niedzwiedzka K."/>
            <person name="Martijn J."/>
            <person name="Lind A.E."/>
            <person name="van Eijk R."/>
            <person name="Schleper C."/>
            <person name="Guy L."/>
            <person name="Ettema T.J."/>
        </authorList>
    </citation>
    <scope>NUCLEOTIDE SEQUENCE</scope>
</reference>
<evidence type="ECO:0000256" key="4">
    <source>
        <dbReference type="ARBA" id="ARBA00022980"/>
    </source>
</evidence>
<keyword evidence="5" id="KW-0687">Ribonucleoprotein</keyword>
<dbReference type="GO" id="GO:0003735">
    <property type="term" value="F:structural constituent of ribosome"/>
    <property type="evidence" value="ECO:0007669"/>
    <property type="project" value="InterPro"/>
</dbReference>
<dbReference type="InterPro" id="IPR012340">
    <property type="entry name" value="NA-bd_OB-fold"/>
</dbReference>
<dbReference type="SUPFAM" id="SSF50249">
    <property type="entry name" value="Nucleic acid-binding proteins"/>
    <property type="match status" value="1"/>
</dbReference>
<dbReference type="PANTHER" id="PTHR10744:SF1">
    <property type="entry name" value="SMALL RIBOSOMAL SUBUNIT PROTEIN US17M"/>
    <property type="match status" value="1"/>
</dbReference>
<dbReference type="InterPro" id="IPR019984">
    <property type="entry name" value="Ribosomal_uS17_bact/chlr"/>
</dbReference>
<feature type="non-terminal residue" evidence="6">
    <location>
        <position position="1"/>
    </location>
</feature>
<keyword evidence="2" id="KW-0699">rRNA-binding</keyword>